<accession>A0A0D2MNK4</accession>
<feature type="region of interest" description="Disordered" evidence="5">
    <location>
        <begin position="374"/>
        <end position="408"/>
    </location>
</feature>
<dbReference type="InterPro" id="IPR004585">
    <property type="entry name" value="DNA_recomb/repair_Rad52"/>
</dbReference>
<dbReference type="OMA" id="FAPQMHG"/>
<dbReference type="AlphaFoldDB" id="A0A0D2MNK4"/>
<evidence type="ECO:0000256" key="5">
    <source>
        <dbReference type="SAM" id="MobiDB-lite"/>
    </source>
</evidence>
<dbReference type="GO" id="GO:0045002">
    <property type="term" value="P:double-strand break repair via single-strand annealing"/>
    <property type="evidence" value="ECO:0007669"/>
    <property type="project" value="InterPro"/>
</dbReference>
<dbReference type="InterPro" id="IPR007232">
    <property type="entry name" value="Rad52_Rad59_Rad22"/>
</dbReference>
<evidence type="ECO:0000256" key="3">
    <source>
        <dbReference type="ARBA" id="ARBA00023172"/>
    </source>
</evidence>
<sequence>MAGAFSGHLINQYNPNNPSNSSIVSHGAMSFNPNMHGTPQGQRSFSFFGNDSSFANDSISEESARKLASLQVKLNQKLGPEYISQRPGPGGGPKLTYVEGWKIINLANEVFGFNGWSSSIVTMTVDFADYNEESRRFNVGVTAVMRVTLRDGVFHEDVGYGMLENSKSKGQALDKCKKEAVTDGLKRALRSFGNVMGNCLYDKSYASEIVKVKFEPKKFNKDELHRRPEFEDVKPNFSSSSINTSTSSASMGSAPAPRAGPSNYNTSTPTRPPVQQNKPITSLPPHMRSEAQASGSVLRPPANPNISCANANGKAPAQRPVAQPPQPPPQPAKATAALPPAPAKVELDDEDDSFGYNSDDDALIAMADLGPAIDADMGRPIDHEEGLLQPPPDDDEPAPPVRAREPSAGMTRHELIAAALAGDPPTELSAMAGLPYAEFKPMVPRPSGGTSAAASVMLGMRPPPPPQPRSTTSLVQQNHQRYMSARPQDQNRAPAPQAGERVPSPSAMGGFNFPGGASTVQGGVSGMSLSGVGMKRPADAMSSSTSSGSSFRGGRPGMGLPQTSSGPTANKRNILGALDITDGGDVKRPRF</sequence>
<dbReference type="SUPFAM" id="SSF54768">
    <property type="entry name" value="dsRNA-binding domain-like"/>
    <property type="match status" value="1"/>
</dbReference>
<feature type="compositionally biased region" description="Polar residues" evidence="5">
    <location>
        <begin position="263"/>
        <end position="280"/>
    </location>
</feature>
<dbReference type="Gene3D" id="3.30.390.80">
    <property type="entry name" value="DNA repair protein Rad52/59/22"/>
    <property type="match status" value="1"/>
</dbReference>
<feature type="compositionally biased region" description="Acidic residues" evidence="5">
    <location>
        <begin position="347"/>
        <end position="358"/>
    </location>
</feature>
<dbReference type="GO" id="GO:0005634">
    <property type="term" value="C:nucleus"/>
    <property type="evidence" value="ECO:0007669"/>
    <property type="project" value="InterPro"/>
</dbReference>
<evidence type="ECO:0000313" key="6">
    <source>
        <dbReference type="EMBL" id="KJA25503.1"/>
    </source>
</evidence>
<feature type="compositionally biased region" description="Low complexity" evidence="5">
    <location>
        <begin position="541"/>
        <end position="553"/>
    </location>
</feature>
<feature type="compositionally biased region" description="Polar residues" evidence="5">
    <location>
        <begin position="561"/>
        <end position="571"/>
    </location>
</feature>
<keyword evidence="7" id="KW-1185">Reference proteome</keyword>
<keyword evidence="2" id="KW-0227">DNA damage</keyword>
<gene>
    <name evidence="6" type="ORF">HYPSUDRAFT_213859</name>
</gene>
<comment type="similarity">
    <text evidence="1">Belongs to the RAD52 family.</text>
</comment>
<feature type="compositionally biased region" description="Polar residues" evidence="5">
    <location>
        <begin position="469"/>
        <end position="491"/>
    </location>
</feature>
<dbReference type="InterPro" id="IPR041247">
    <property type="entry name" value="Rad52_fam"/>
</dbReference>
<keyword evidence="3" id="KW-0233">DNA recombination</keyword>
<dbReference type="InterPro" id="IPR042525">
    <property type="entry name" value="Rad52_Rad59_Rad22_sf"/>
</dbReference>
<evidence type="ECO:0000256" key="2">
    <source>
        <dbReference type="ARBA" id="ARBA00022763"/>
    </source>
</evidence>
<evidence type="ECO:0000256" key="1">
    <source>
        <dbReference type="ARBA" id="ARBA00006638"/>
    </source>
</evidence>
<dbReference type="GO" id="GO:0006312">
    <property type="term" value="P:mitotic recombination"/>
    <property type="evidence" value="ECO:0007669"/>
    <property type="project" value="TreeGrafter"/>
</dbReference>
<reference evidence="7" key="1">
    <citation type="submission" date="2014-04" db="EMBL/GenBank/DDBJ databases">
        <title>Evolutionary Origins and Diversification of the Mycorrhizal Mutualists.</title>
        <authorList>
            <consortium name="DOE Joint Genome Institute"/>
            <consortium name="Mycorrhizal Genomics Consortium"/>
            <person name="Kohler A."/>
            <person name="Kuo A."/>
            <person name="Nagy L.G."/>
            <person name="Floudas D."/>
            <person name="Copeland A."/>
            <person name="Barry K.W."/>
            <person name="Cichocki N."/>
            <person name="Veneault-Fourrey C."/>
            <person name="LaButti K."/>
            <person name="Lindquist E.A."/>
            <person name="Lipzen A."/>
            <person name="Lundell T."/>
            <person name="Morin E."/>
            <person name="Murat C."/>
            <person name="Riley R."/>
            <person name="Ohm R."/>
            <person name="Sun H."/>
            <person name="Tunlid A."/>
            <person name="Henrissat B."/>
            <person name="Grigoriev I.V."/>
            <person name="Hibbett D.S."/>
            <person name="Martin F."/>
        </authorList>
    </citation>
    <scope>NUCLEOTIDE SEQUENCE [LARGE SCALE GENOMIC DNA]</scope>
    <source>
        <strain evidence="7">FD-334 SS-4</strain>
    </source>
</reference>
<dbReference type="OrthoDB" id="206565at2759"/>
<feature type="region of interest" description="Disordered" evidence="5">
    <location>
        <begin position="443"/>
        <end position="515"/>
    </location>
</feature>
<dbReference type="FunFam" id="3.30.390.80:FF:000001">
    <property type="entry name" value="DNA repair protein RAD52 homolog"/>
    <property type="match status" value="1"/>
</dbReference>
<dbReference type="PANTHER" id="PTHR12132:SF1">
    <property type="entry name" value="DNA REPAIR PROTEIN RAD52 HOMOLOG"/>
    <property type="match status" value="1"/>
</dbReference>
<organism evidence="6 7">
    <name type="scientific">Hypholoma sublateritium (strain FD-334 SS-4)</name>
    <dbReference type="NCBI Taxonomy" id="945553"/>
    <lineage>
        <taxon>Eukaryota</taxon>
        <taxon>Fungi</taxon>
        <taxon>Dikarya</taxon>
        <taxon>Basidiomycota</taxon>
        <taxon>Agaricomycotina</taxon>
        <taxon>Agaricomycetes</taxon>
        <taxon>Agaricomycetidae</taxon>
        <taxon>Agaricales</taxon>
        <taxon>Agaricineae</taxon>
        <taxon>Strophariaceae</taxon>
        <taxon>Hypholoma</taxon>
    </lineage>
</organism>
<dbReference type="NCBIfam" id="TIGR00607">
    <property type="entry name" value="rad52"/>
    <property type="match status" value="1"/>
</dbReference>
<dbReference type="Proteomes" id="UP000054270">
    <property type="component" value="Unassembled WGS sequence"/>
</dbReference>
<dbReference type="Pfam" id="PF04098">
    <property type="entry name" value="Rad52_Rad22"/>
    <property type="match status" value="1"/>
</dbReference>
<evidence type="ECO:0000256" key="4">
    <source>
        <dbReference type="ARBA" id="ARBA00023204"/>
    </source>
</evidence>
<evidence type="ECO:0000313" key="7">
    <source>
        <dbReference type="Proteomes" id="UP000054270"/>
    </source>
</evidence>
<feature type="compositionally biased region" description="Basic and acidic residues" evidence="5">
    <location>
        <begin position="376"/>
        <end position="386"/>
    </location>
</feature>
<dbReference type="GO" id="GO:0000730">
    <property type="term" value="P:DNA recombinase assembly"/>
    <property type="evidence" value="ECO:0007669"/>
    <property type="project" value="InterPro"/>
</dbReference>
<dbReference type="STRING" id="945553.A0A0D2MNK4"/>
<proteinExistence type="inferred from homology"/>
<dbReference type="EMBL" id="KN817531">
    <property type="protein sequence ID" value="KJA25503.1"/>
    <property type="molecule type" value="Genomic_DNA"/>
</dbReference>
<protein>
    <submittedName>
        <fullName evidence="6">Uncharacterized protein</fullName>
    </submittedName>
</protein>
<dbReference type="GO" id="GO:0003697">
    <property type="term" value="F:single-stranded DNA binding"/>
    <property type="evidence" value="ECO:0007669"/>
    <property type="project" value="UniProtKB-ARBA"/>
</dbReference>
<name>A0A0D2MNK4_HYPSF</name>
<feature type="region of interest" description="Disordered" evidence="5">
    <location>
        <begin position="230"/>
        <end position="358"/>
    </location>
</feature>
<feature type="compositionally biased region" description="Low complexity" evidence="5">
    <location>
        <begin position="235"/>
        <end position="262"/>
    </location>
</feature>
<keyword evidence="4" id="KW-0234">DNA repair</keyword>
<feature type="compositionally biased region" description="Pro residues" evidence="5">
    <location>
        <begin position="322"/>
        <end position="331"/>
    </location>
</feature>
<feature type="region of interest" description="Disordered" evidence="5">
    <location>
        <begin position="531"/>
        <end position="591"/>
    </location>
</feature>
<dbReference type="PANTHER" id="PTHR12132">
    <property type="entry name" value="DNA REPAIR AND RECOMBINATION PROTEIN RAD52, RAD59"/>
    <property type="match status" value="1"/>
</dbReference>